<dbReference type="AlphaFoldDB" id="A0AAJ7BRT7"/>
<evidence type="ECO:0000256" key="2">
    <source>
        <dbReference type="SAM" id="MobiDB-lite"/>
    </source>
</evidence>
<evidence type="ECO:0000313" key="5">
    <source>
        <dbReference type="RefSeq" id="XP_015592675.1"/>
    </source>
</evidence>
<evidence type="ECO:0000256" key="1">
    <source>
        <dbReference type="SAM" id="Coils"/>
    </source>
</evidence>
<reference evidence="5" key="1">
    <citation type="submission" date="2025-08" db="UniProtKB">
        <authorList>
            <consortium name="RefSeq"/>
        </authorList>
    </citation>
    <scope>IDENTIFICATION</scope>
</reference>
<feature type="coiled-coil region" evidence="1">
    <location>
        <begin position="283"/>
        <end position="310"/>
    </location>
</feature>
<proteinExistence type="predicted"/>
<keyword evidence="3" id="KW-0732">Signal</keyword>
<gene>
    <name evidence="5" type="primary">LOC107266577</name>
</gene>
<keyword evidence="4" id="KW-1185">Reference proteome</keyword>
<feature type="compositionally biased region" description="Polar residues" evidence="2">
    <location>
        <begin position="381"/>
        <end position="402"/>
    </location>
</feature>
<feature type="signal peptide" evidence="3">
    <location>
        <begin position="1"/>
        <end position="19"/>
    </location>
</feature>
<dbReference type="KEGG" id="ccin:107266577"/>
<evidence type="ECO:0000313" key="4">
    <source>
        <dbReference type="Proteomes" id="UP000694920"/>
    </source>
</evidence>
<sequence>MKTSQIVFLGLALFLTVSAVRSYQREGCSCGGLGAGTNPCSCSDFLVRAAKQPKPAHYASPLIINEAAAARAAAMGPAGCDGGSPQARDLEGGLSVQDLLTLGPHARVAPKLSPIGDLCSIASHRSAVLPAYPGKPSCRACQTAARNSEGALEMAESSATANAGAFGVQRSFNGLSSNLNSFDEDDGMSFDEQESIYNGNAVPIAPADAVSLSLAYGLARRVAKIIPEEKLAFGPRTLPADGHIKQTIPDIPEERLFAVDKPIVELRAAPRVYGSGSGPCSALEEDLAEQEALEQQRLELEAEAQAQEQSGAPSFISYSDLGYAPVGPSNNNFVSTQPTSYSGISGVPGFSGDSSAPCGPLGSPLPGYRSGVVISDDDQSNDQNGAYGNGSCGENSQEQDGSYSAEDEDDEEQSGGILARLRSAARKIHHHQHGSSCGCSQ</sequence>
<dbReference type="RefSeq" id="XP_015592675.1">
    <property type="nucleotide sequence ID" value="XM_015737189.2"/>
</dbReference>
<dbReference type="GeneID" id="107266577"/>
<accession>A0AAJ7BRT7</accession>
<name>A0AAJ7BRT7_CEPCN</name>
<keyword evidence="1" id="KW-0175">Coiled coil</keyword>
<feature type="region of interest" description="Disordered" evidence="2">
    <location>
        <begin position="354"/>
        <end position="417"/>
    </location>
</feature>
<protein>
    <submittedName>
        <fullName evidence="5">Uncharacterized protein LOC107266577</fullName>
    </submittedName>
</protein>
<feature type="chain" id="PRO_5042578159" evidence="3">
    <location>
        <begin position="20"/>
        <end position="441"/>
    </location>
</feature>
<dbReference type="Proteomes" id="UP000694920">
    <property type="component" value="Unplaced"/>
</dbReference>
<evidence type="ECO:0000256" key="3">
    <source>
        <dbReference type="SAM" id="SignalP"/>
    </source>
</evidence>
<organism evidence="4 5">
    <name type="scientific">Cephus cinctus</name>
    <name type="common">Wheat stem sawfly</name>
    <dbReference type="NCBI Taxonomy" id="211228"/>
    <lineage>
        <taxon>Eukaryota</taxon>
        <taxon>Metazoa</taxon>
        <taxon>Ecdysozoa</taxon>
        <taxon>Arthropoda</taxon>
        <taxon>Hexapoda</taxon>
        <taxon>Insecta</taxon>
        <taxon>Pterygota</taxon>
        <taxon>Neoptera</taxon>
        <taxon>Endopterygota</taxon>
        <taxon>Hymenoptera</taxon>
        <taxon>Cephoidea</taxon>
        <taxon>Cephidae</taxon>
        <taxon>Cephus</taxon>
    </lineage>
</organism>